<name>A0A7G8BMP3_9BACT</name>
<organism evidence="2 3">
    <name type="scientific">Alloacidobacterium dinghuense</name>
    <dbReference type="NCBI Taxonomy" id="2763107"/>
    <lineage>
        <taxon>Bacteria</taxon>
        <taxon>Pseudomonadati</taxon>
        <taxon>Acidobacteriota</taxon>
        <taxon>Terriglobia</taxon>
        <taxon>Terriglobales</taxon>
        <taxon>Acidobacteriaceae</taxon>
        <taxon>Alloacidobacterium</taxon>
    </lineage>
</organism>
<evidence type="ECO:0000313" key="3">
    <source>
        <dbReference type="Proteomes" id="UP000515312"/>
    </source>
</evidence>
<keyword evidence="3" id="KW-1185">Reference proteome</keyword>
<keyword evidence="1" id="KW-0472">Membrane</keyword>
<dbReference type="EMBL" id="CP060394">
    <property type="protein sequence ID" value="QNI33813.1"/>
    <property type="molecule type" value="Genomic_DNA"/>
</dbReference>
<evidence type="ECO:0008006" key="4">
    <source>
        <dbReference type="Google" id="ProtNLM"/>
    </source>
</evidence>
<feature type="transmembrane region" description="Helical" evidence="1">
    <location>
        <begin position="125"/>
        <end position="143"/>
    </location>
</feature>
<dbReference type="KEGG" id="adin:H7849_07820"/>
<protein>
    <recommendedName>
        <fullName evidence="4">O-antigen polysaccharide polymerase Wzy</fullName>
    </recommendedName>
</protein>
<feature type="transmembrane region" description="Helical" evidence="1">
    <location>
        <begin position="414"/>
        <end position="434"/>
    </location>
</feature>
<feature type="transmembrane region" description="Helical" evidence="1">
    <location>
        <begin position="278"/>
        <end position="297"/>
    </location>
</feature>
<dbReference type="Proteomes" id="UP000515312">
    <property type="component" value="Chromosome"/>
</dbReference>
<accession>A0A7G8BMP3</accession>
<reference evidence="2 3" key="1">
    <citation type="submission" date="2020-08" db="EMBL/GenBank/DDBJ databases">
        <title>Edaphobacter telluris sp. nov. and Acidobacterium dinghuensis sp. nov., two acidobacteria isolated from forest soil.</title>
        <authorList>
            <person name="Fu J."/>
            <person name="Qiu L."/>
        </authorList>
    </citation>
    <scope>NUCLEOTIDE SEQUENCE [LARGE SCALE GENOMIC DNA]</scope>
    <source>
        <strain evidence="2">4Y35</strain>
    </source>
</reference>
<keyword evidence="1" id="KW-0812">Transmembrane</keyword>
<feature type="transmembrane region" description="Helical" evidence="1">
    <location>
        <begin position="33"/>
        <end position="52"/>
    </location>
</feature>
<feature type="transmembrane region" description="Helical" evidence="1">
    <location>
        <begin position="464"/>
        <end position="485"/>
    </location>
</feature>
<feature type="transmembrane region" description="Helical" evidence="1">
    <location>
        <begin position="201"/>
        <end position="221"/>
    </location>
</feature>
<gene>
    <name evidence="2" type="ORF">H7849_07820</name>
</gene>
<dbReference type="AlphaFoldDB" id="A0A7G8BMP3"/>
<keyword evidence="1" id="KW-1133">Transmembrane helix</keyword>
<evidence type="ECO:0000256" key="1">
    <source>
        <dbReference type="SAM" id="Phobius"/>
    </source>
</evidence>
<feature type="transmembrane region" description="Helical" evidence="1">
    <location>
        <begin position="85"/>
        <end position="105"/>
    </location>
</feature>
<feature type="transmembrane region" description="Helical" evidence="1">
    <location>
        <begin position="58"/>
        <end position="78"/>
    </location>
</feature>
<feature type="transmembrane region" description="Helical" evidence="1">
    <location>
        <begin position="441"/>
        <end position="458"/>
    </location>
</feature>
<proteinExistence type="predicted"/>
<sequence length="503" mass="55459">MNTTLNPGIELSWSGANRVVRRLGGGVEPVRRLYFLDFPLLLLSVGLLTWMVPTDTMLFLSALTGAAVGLYTLWEIAIRRKPIQFSHVFCISNTVGYGLGVVNSWLSISRGNLGLAQFFNRDPEAVSHAMAAVLIASSLLYSLGEIFETPIFGKNFQLALDNRAGSFVFIGTGLVIAGYVMGDLGYMGSNASANGGHVSLISGTLGWLFPILFAFTALCSVEWSKGMVKRFFFAMLALQFVLIIPTGRRNILYFVLLGIIASRFGSFKPKWSLSKRVVIAAVLASVIGLGATAFYYLRFASWSRHQVSLIDRISLAIALYESGNTAKVNQSFKENLQKRTFVLGYVSDLLDASFRIESAKGQNALHEFQLVIPSALWEDKGAFLYSEESIANTTYHFAYRDEANSVYSAGAIDFGLWGMIVYPIIISGLFRVVAEFVRLSFPEVVATLVILLLVYNALTTEAGLWVRFLAIRDALFSSVLLWMIFKIPAFSFASQPEKGVLSR</sequence>
<dbReference type="RefSeq" id="WP_186745477.1">
    <property type="nucleotide sequence ID" value="NZ_CP060394.1"/>
</dbReference>
<feature type="transmembrane region" description="Helical" evidence="1">
    <location>
        <begin position="250"/>
        <end position="266"/>
    </location>
</feature>
<feature type="transmembrane region" description="Helical" evidence="1">
    <location>
        <begin position="164"/>
        <end position="181"/>
    </location>
</feature>
<evidence type="ECO:0000313" key="2">
    <source>
        <dbReference type="EMBL" id="QNI33813.1"/>
    </source>
</evidence>